<feature type="compositionally biased region" description="Acidic residues" evidence="2">
    <location>
        <begin position="93"/>
        <end position="102"/>
    </location>
</feature>
<dbReference type="AlphaFoldDB" id="A0AAJ7DW49"/>
<keyword evidence="3" id="KW-1185">Reference proteome</keyword>
<feature type="compositionally biased region" description="Polar residues" evidence="2">
    <location>
        <begin position="52"/>
        <end position="67"/>
    </location>
</feature>
<evidence type="ECO:0000313" key="4">
    <source>
        <dbReference type="RefSeq" id="XP_011498599.1"/>
    </source>
</evidence>
<proteinExistence type="predicted"/>
<sequence length="102" mass="11565">MSDKESLEKLLVYQQDLQTEKECLQKIISKLNAQAHALQVEQLHILNAINKTANTDKSGQKNSTATEDNFVKMESINPELQELDLSVPTFQSSEEDDDEIED</sequence>
<dbReference type="InterPro" id="IPR029138">
    <property type="entry name" value="SNAPC5"/>
</dbReference>
<dbReference type="Proteomes" id="UP000695007">
    <property type="component" value="Unplaced"/>
</dbReference>
<dbReference type="GO" id="GO:0006366">
    <property type="term" value="P:transcription by RNA polymerase II"/>
    <property type="evidence" value="ECO:0007669"/>
    <property type="project" value="InterPro"/>
</dbReference>
<keyword evidence="1" id="KW-0175">Coiled coil</keyword>
<accession>A0AAJ7DW49</accession>
<reference evidence="4" key="1">
    <citation type="submission" date="2025-08" db="UniProtKB">
        <authorList>
            <consortium name="RefSeq"/>
        </authorList>
    </citation>
    <scope>IDENTIFICATION</scope>
</reference>
<feature type="coiled-coil region" evidence="1">
    <location>
        <begin position="14"/>
        <end position="41"/>
    </location>
</feature>
<evidence type="ECO:0000256" key="1">
    <source>
        <dbReference type="SAM" id="Coils"/>
    </source>
</evidence>
<dbReference type="KEGG" id="csol:105362806"/>
<dbReference type="GO" id="GO:0006384">
    <property type="term" value="P:transcription initiation at RNA polymerase III promoter"/>
    <property type="evidence" value="ECO:0007669"/>
    <property type="project" value="InterPro"/>
</dbReference>
<dbReference type="GO" id="GO:0005634">
    <property type="term" value="C:nucleus"/>
    <property type="evidence" value="ECO:0007669"/>
    <property type="project" value="InterPro"/>
</dbReference>
<dbReference type="GeneID" id="105362806"/>
<organism evidence="3 4">
    <name type="scientific">Ceratosolen solmsi marchali</name>
    <dbReference type="NCBI Taxonomy" id="326594"/>
    <lineage>
        <taxon>Eukaryota</taxon>
        <taxon>Metazoa</taxon>
        <taxon>Ecdysozoa</taxon>
        <taxon>Arthropoda</taxon>
        <taxon>Hexapoda</taxon>
        <taxon>Insecta</taxon>
        <taxon>Pterygota</taxon>
        <taxon>Neoptera</taxon>
        <taxon>Endopterygota</taxon>
        <taxon>Hymenoptera</taxon>
        <taxon>Apocrita</taxon>
        <taxon>Proctotrupomorpha</taxon>
        <taxon>Chalcidoidea</taxon>
        <taxon>Agaonidae</taxon>
        <taxon>Agaoninae</taxon>
        <taxon>Ceratosolen</taxon>
    </lineage>
</organism>
<dbReference type="Pfam" id="PF15497">
    <property type="entry name" value="SNAPC5"/>
    <property type="match status" value="1"/>
</dbReference>
<gene>
    <name evidence="4" type="primary">LOC105362806</name>
</gene>
<name>A0AAJ7DW49_9HYME</name>
<evidence type="ECO:0000313" key="3">
    <source>
        <dbReference type="Proteomes" id="UP000695007"/>
    </source>
</evidence>
<evidence type="ECO:0000256" key="2">
    <source>
        <dbReference type="SAM" id="MobiDB-lite"/>
    </source>
</evidence>
<feature type="region of interest" description="Disordered" evidence="2">
    <location>
        <begin position="52"/>
        <end position="102"/>
    </location>
</feature>
<dbReference type="RefSeq" id="XP_011498599.1">
    <property type="nucleotide sequence ID" value="XM_011500297.1"/>
</dbReference>
<protein>
    <submittedName>
        <fullName evidence="4">Uncharacterized protein LOC105362806</fullName>
    </submittedName>
</protein>